<dbReference type="eggNOG" id="ENOG502S2YF">
    <property type="taxonomic scope" value="Eukaryota"/>
</dbReference>
<dbReference type="STRING" id="40148.A0A0E0BDY9"/>
<accession>A0A0E0BDY9</accession>
<feature type="domain" description="F-box" evidence="2">
    <location>
        <begin position="74"/>
        <end position="120"/>
    </location>
</feature>
<sequence length="440" mass="49624">MVGSNVFQNSSPGFQILWNGSLRPRILAASADNMGLSNGRRRFKDPHHATKDDTMNMKKRSKKRKRTVGPAAAAATFPELPEEIVMEILARLPVKSLLRFKSVCRGWRAIISEPSFIRTQLQCSASRRQQEPSILISPHFRHDRPTKFSTHISFYQWEQGASSLARIMDAKDFPVGHKFRLISHYTHCDGLVLAPTLTKLYLFNPATREAITAGAGSFYRSPSIDPPVSMGMEVLTVGEPGARWRETAVDPPHPITRWRTALAVNGGYLFWYMDRRRYPDDAPRGLLRFSLRDEAFAVTRLPESMDPTLDENVLPDVLQGELCVVQALPDKAGVLIWTMSSSSMDNDDVHLDDGPWELRYCICVNALCHPLGVLPDGGGILLWANRSVHRYDFSARKLAGVVCNLDRIRYQGGRPARWKSVVDFTLMPYTESLIRLCDPF</sequence>
<dbReference type="InterPro" id="IPR001810">
    <property type="entry name" value="F-box_dom"/>
</dbReference>
<dbReference type="EnsemblPlants" id="OGLUM10G19100.1">
    <property type="protein sequence ID" value="OGLUM10G19100.1"/>
    <property type="gene ID" value="OGLUM10G19100"/>
</dbReference>
<organism evidence="3">
    <name type="scientific">Oryza glumipatula</name>
    <dbReference type="NCBI Taxonomy" id="40148"/>
    <lineage>
        <taxon>Eukaryota</taxon>
        <taxon>Viridiplantae</taxon>
        <taxon>Streptophyta</taxon>
        <taxon>Embryophyta</taxon>
        <taxon>Tracheophyta</taxon>
        <taxon>Spermatophyta</taxon>
        <taxon>Magnoliopsida</taxon>
        <taxon>Liliopsida</taxon>
        <taxon>Poales</taxon>
        <taxon>Poaceae</taxon>
        <taxon>BOP clade</taxon>
        <taxon>Oryzoideae</taxon>
        <taxon>Oryzeae</taxon>
        <taxon>Oryzinae</taxon>
        <taxon>Oryza</taxon>
    </lineage>
</organism>
<dbReference type="PANTHER" id="PTHR31672">
    <property type="entry name" value="BNACNNG10540D PROTEIN"/>
    <property type="match status" value="1"/>
</dbReference>
<dbReference type="Gramene" id="OGLUM10G19100.1">
    <property type="protein sequence ID" value="OGLUM10G19100.1"/>
    <property type="gene ID" value="OGLUM10G19100"/>
</dbReference>
<dbReference type="PANTHER" id="PTHR31672:SF13">
    <property type="entry name" value="F-BOX PROTEIN CPR30-LIKE"/>
    <property type="match status" value="1"/>
</dbReference>
<protein>
    <recommendedName>
        <fullName evidence="2">F-box domain-containing protein</fullName>
    </recommendedName>
</protein>
<evidence type="ECO:0000313" key="4">
    <source>
        <dbReference type="Proteomes" id="UP000026961"/>
    </source>
</evidence>
<dbReference type="Proteomes" id="UP000026961">
    <property type="component" value="Chromosome 10"/>
</dbReference>
<dbReference type="PROSITE" id="PS50181">
    <property type="entry name" value="FBOX"/>
    <property type="match status" value="1"/>
</dbReference>
<dbReference type="InterPro" id="IPR036047">
    <property type="entry name" value="F-box-like_dom_sf"/>
</dbReference>
<dbReference type="SUPFAM" id="SSF81383">
    <property type="entry name" value="F-box domain"/>
    <property type="match status" value="1"/>
</dbReference>
<dbReference type="AlphaFoldDB" id="A0A0E0BDY9"/>
<dbReference type="Pfam" id="PF00646">
    <property type="entry name" value="F-box"/>
    <property type="match status" value="1"/>
</dbReference>
<feature type="compositionally biased region" description="Basic and acidic residues" evidence="1">
    <location>
        <begin position="46"/>
        <end position="56"/>
    </location>
</feature>
<dbReference type="SMART" id="SM00256">
    <property type="entry name" value="FBOX"/>
    <property type="match status" value="1"/>
</dbReference>
<evidence type="ECO:0000259" key="2">
    <source>
        <dbReference type="PROSITE" id="PS50181"/>
    </source>
</evidence>
<feature type="region of interest" description="Disordered" evidence="1">
    <location>
        <begin position="37"/>
        <end position="70"/>
    </location>
</feature>
<feature type="compositionally biased region" description="Basic residues" evidence="1">
    <location>
        <begin position="57"/>
        <end position="67"/>
    </location>
</feature>
<reference evidence="3" key="1">
    <citation type="submission" date="2015-04" db="UniProtKB">
        <authorList>
            <consortium name="EnsemblPlants"/>
        </authorList>
    </citation>
    <scope>IDENTIFICATION</scope>
</reference>
<evidence type="ECO:0000313" key="3">
    <source>
        <dbReference type="EnsemblPlants" id="OGLUM10G19100.1"/>
    </source>
</evidence>
<dbReference type="Gene3D" id="1.20.1280.50">
    <property type="match status" value="1"/>
</dbReference>
<reference evidence="3" key="2">
    <citation type="submission" date="2018-05" db="EMBL/GenBank/DDBJ databases">
        <title>OgluRS3 (Oryza glumaepatula Reference Sequence Version 3).</title>
        <authorList>
            <person name="Zhang J."/>
            <person name="Kudrna D."/>
            <person name="Lee S."/>
            <person name="Talag J."/>
            <person name="Welchert J."/>
            <person name="Wing R.A."/>
        </authorList>
    </citation>
    <scope>NUCLEOTIDE SEQUENCE [LARGE SCALE GENOMIC DNA]</scope>
</reference>
<evidence type="ECO:0000256" key="1">
    <source>
        <dbReference type="SAM" id="MobiDB-lite"/>
    </source>
</evidence>
<dbReference type="InterPro" id="IPR050796">
    <property type="entry name" value="SCF_F-box_component"/>
</dbReference>
<proteinExistence type="predicted"/>
<dbReference type="HOGENOM" id="CLU_034248_3_1_1"/>
<keyword evidence="4" id="KW-1185">Reference proteome</keyword>
<dbReference type="CDD" id="cd22157">
    <property type="entry name" value="F-box_AtFBW1-like"/>
    <property type="match status" value="1"/>
</dbReference>
<name>A0A0E0BDY9_9ORYZ</name>